<feature type="region of interest" description="Disordered" evidence="11">
    <location>
        <begin position="67"/>
        <end position="147"/>
    </location>
</feature>
<organism evidence="13">
    <name type="scientific">Novocrania anomala</name>
    <dbReference type="NCBI Taxonomy" id="317945"/>
    <lineage>
        <taxon>Eukaryota</taxon>
        <taxon>Metazoa</taxon>
        <taxon>Spiralia</taxon>
        <taxon>Lophotrochozoa</taxon>
        <taxon>Brachiopoda</taxon>
        <taxon>Craniiformea</taxon>
        <taxon>Craniata</taxon>
        <taxon>Craniida</taxon>
        <taxon>Cranioidea</taxon>
        <taxon>Craniidae</taxon>
        <taxon>Novocrania</taxon>
    </lineage>
</organism>
<feature type="compositionally biased region" description="Polar residues" evidence="11">
    <location>
        <begin position="120"/>
        <end position="134"/>
    </location>
</feature>
<dbReference type="GO" id="GO:0000122">
    <property type="term" value="P:negative regulation of transcription by RNA polymerase II"/>
    <property type="evidence" value="ECO:0007669"/>
    <property type="project" value="TreeGrafter"/>
</dbReference>
<evidence type="ECO:0000313" key="13">
    <source>
        <dbReference type="EMBL" id="AHY88452.1"/>
    </source>
</evidence>
<feature type="domain" description="GATA-type" evidence="12">
    <location>
        <begin position="372"/>
        <end position="432"/>
    </location>
</feature>
<evidence type="ECO:0000256" key="8">
    <source>
        <dbReference type="ARBA" id="ARBA00023163"/>
    </source>
</evidence>
<accession>A0A0F6N0T3</accession>
<name>A0A0F6N0T3_9BILA</name>
<feature type="compositionally biased region" description="Polar residues" evidence="11">
    <location>
        <begin position="492"/>
        <end position="509"/>
    </location>
</feature>
<dbReference type="GO" id="GO:0008270">
    <property type="term" value="F:zinc ion binding"/>
    <property type="evidence" value="ECO:0007669"/>
    <property type="project" value="UniProtKB-KW"/>
</dbReference>
<keyword evidence="9" id="KW-0539">Nucleus</keyword>
<keyword evidence="6" id="KW-0238">DNA-binding</keyword>
<evidence type="ECO:0000256" key="7">
    <source>
        <dbReference type="ARBA" id="ARBA00023159"/>
    </source>
</evidence>
<keyword evidence="5" id="KW-0805">Transcription regulation</keyword>
<evidence type="ECO:0000256" key="10">
    <source>
        <dbReference type="PROSITE-ProRule" id="PRU00094"/>
    </source>
</evidence>
<feature type="non-terminal residue" evidence="13">
    <location>
        <position position="1"/>
    </location>
</feature>
<dbReference type="GO" id="GO:0005634">
    <property type="term" value="C:nucleus"/>
    <property type="evidence" value="ECO:0007669"/>
    <property type="project" value="UniProtKB-SubCell"/>
</dbReference>
<protein>
    <submittedName>
        <fullName evidence="13">GATA456-B</fullName>
    </submittedName>
</protein>
<evidence type="ECO:0000256" key="9">
    <source>
        <dbReference type="ARBA" id="ARBA00023242"/>
    </source>
</evidence>
<dbReference type="PANTHER" id="PTHR10071">
    <property type="entry name" value="TRANSCRIPTION FACTOR GATA FAMILY MEMBER"/>
    <property type="match status" value="1"/>
</dbReference>
<gene>
    <name evidence="13" type="primary">GATA456-B</name>
</gene>
<keyword evidence="2" id="KW-0479">Metal-binding</keyword>
<feature type="compositionally biased region" description="Polar residues" evidence="11">
    <location>
        <begin position="656"/>
        <end position="666"/>
    </location>
</feature>
<evidence type="ECO:0000256" key="6">
    <source>
        <dbReference type="ARBA" id="ARBA00023125"/>
    </source>
</evidence>
<proteinExistence type="evidence at transcript level"/>
<dbReference type="InterPro" id="IPR039355">
    <property type="entry name" value="Transcription_factor_GATA"/>
</dbReference>
<dbReference type="PROSITE" id="PS50114">
    <property type="entry name" value="GATA_ZN_FINGER_2"/>
    <property type="match status" value="2"/>
</dbReference>
<dbReference type="PRINTS" id="PR00619">
    <property type="entry name" value="GATAZNFINGER"/>
</dbReference>
<sequence length="666" mass="73006">PACKFYNIQLSSHEDNHHPNLDNIYASKPELLRVLKEESRKASCNIYQKPQDVCYIRGGQIVGMSQWRETGPAGQGGSTERNNEKWRESEESKDRALKDEHDIARSSVKAEQDQRALDCRNQSTPVAPQHTQEASDAVPTRREHHQTHPVPTVYRHEGTAIPTPTPGLLPTEDVEDFFKHMDRPHVTSVPIDSHVTTAALPGTNLTTLTNTPMAHAYHIEHPTGSTSLTPTGAVYQELPSATYVPRSAEPVYVHPRSYYPIQYGRSVSEPFGPGGAAWQGHSSHQETYSGQHQTTLPSIRYAYPHSYASSGRTDYSAGSSKLTPGTSGYAAYLSPPDMSAWNAVLSPTGNSNPMSHMQEQRQLSPGVDRYSPEEGRECVNCGSVSTPLWRRDGTGHYLCNACGLCHKMNGWTRPNVAKPQPRRMSLQGGSRRVGLSCANCNTSTTTLWRRNNEGEPVCNACGLYYKLHQVNRPMSMKKDGIQTRKRKPKTMRMSSKSPPATTTVDLKPIQTPSLPTVPSPYQNPGSIYSPVHSGLGHMGMSNLMLSHATSIANTSVPSMTTMQPVSSPAANTHSSAVNDRPMRVSGAQSQHIQELPPMSLMYMPPPTSMPHTQSIYTTPSPPKAVAVAVPVETDEAQTAIAHMKYDEQEQEGPSMATLSNVPTTSS</sequence>
<feature type="region of interest" description="Disordered" evidence="11">
    <location>
        <begin position="646"/>
        <end position="666"/>
    </location>
</feature>
<dbReference type="GO" id="GO:0000981">
    <property type="term" value="F:DNA-binding transcription factor activity, RNA polymerase II-specific"/>
    <property type="evidence" value="ECO:0007669"/>
    <property type="project" value="TreeGrafter"/>
</dbReference>
<evidence type="ECO:0000256" key="4">
    <source>
        <dbReference type="ARBA" id="ARBA00022833"/>
    </source>
</evidence>
<evidence type="ECO:0000256" key="2">
    <source>
        <dbReference type="ARBA" id="ARBA00022723"/>
    </source>
</evidence>
<evidence type="ECO:0000256" key="3">
    <source>
        <dbReference type="ARBA" id="ARBA00022771"/>
    </source>
</evidence>
<dbReference type="Gene3D" id="3.30.50.10">
    <property type="entry name" value="Erythroid Transcription Factor GATA-1, subunit A"/>
    <property type="match status" value="2"/>
</dbReference>
<evidence type="ECO:0000256" key="5">
    <source>
        <dbReference type="ARBA" id="ARBA00023015"/>
    </source>
</evidence>
<dbReference type="SUPFAM" id="SSF57716">
    <property type="entry name" value="Glucocorticoid receptor-like (DNA-binding domain)"/>
    <property type="match status" value="2"/>
</dbReference>
<keyword evidence="3 10" id="KW-0863">Zinc-finger</keyword>
<dbReference type="GO" id="GO:0045165">
    <property type="term" value="P:cell fate commitment"/>
    <property type="evidence" value="ECO:0007669"/>
    <property type="project" value="TreeGrafter"/>
</dbReference>
<dbReference type="EMBL" id="KF946063">
    <property type="protein sequence ID" value="AHY88452.1"/>
    <property type="molecule type" value="mRNA"/>
</dbReference>
<dbReference type="GO" id="GO:0000978">
    <property type="term" value="F:RNA polymerase II cis-regulatory region sequence-specific DNA binding"/>
    <property type="evidence" value="ECO:0007669"/>
    <property type="project" value="TreeGrafter"/>
</dbReference>
<dbReference type="PROSITE" id="PS00344">
    <property type="entry name" value="GATA_ZN_FINGER_1"/>
    <property type="match status" value="2"/>
</dbReference>
<evidence type="ECO:0000256" key="1">
    <source>
        <dbReference type="ARBA" id="ARBA00004123"/>
    </source>
</evidence>
<evidence type="ECO:0000256" key="11">
    <source>
        <dbReference type="SAM" id="MobiDB-lite"/>
    </source>
</evidence>
<feature type="compositionally biased region" description="Basic and acidic residues" evidence="11">
    <location>
        <begin position="81"/>
        <end position="118"/>
    </location>
</feature>
<dbReference type="PANTHER" id="PTHR10071:SF337">
    <property type="entry name" value="GATA-BINDING FACTOR A"/>
    <property type="match status" value="1"/>
</dbReference>
<feature type="region of interest" description="Disordered" evidence="11">
    <location>
        <begin position="478"/>
        <end position="509"/>
    </location>
</feature>
<dbReference type="AlphaFoldDB" id="A0A0F6N0T3"/>
<keyword evidence="8" id="KW-0804">Transcription</keyword>
<keyword evidence="7" id="KW-0010">Activator</keyword>
<dbReference type="InterPro" id="IPR000679">
    <property type="entry name" value="Znf_GATA"/>
</dbReference>
<dbReference type="SMART" id="SM00401">
    <property type="entry name" value="ZnF_GATA"/>
    <property type="match status" value="2"/>
</dbReference>
<dbReference type="Pfam" id="PF00320">
    <property type="entry name" value="GATA"/>
    <property type="match status" value="2"/>
</dbReference>
<dbReference type="FunFam" id="3.30.50.10:FF:000032">
    <property type="entry name" value="Transcription factor GATA-3"/>
    <property type="match status" value="1"/>
</dbReference>
<dbReference type="CDD" id="cd00202">
    <property type="entry name" value="ZnF_GATA"/>
    <property type="match status" value="2"/>
</dbReference>
<evidence type="ECO:0000259" key="12">
    <source>
        <dbReference type="PROSITE" id="PS50114"/>
    </source>
</evidence>
<keyword evidence="4" id="KW-0862">Zinc</keyword>
<dbReference type="InterPro" id="IPR013088">
    <property type="entry name" value="Znf_NHR/GATA"/>
</dbReference>
<comment type="subcellular location">
    <subcellularLocation>
        <location evidence="1">Nucleus</location>
    </subcellularLocation>
</comment>
<reference evidence="13" key="1">
    <citation type="submission" date="2013-12" db="EMBL/GenBank/DDBJ databases">
        <title>Multiple evolution of protostomy from a deuterostomic bilaterian ancestor.</title>
        <authorList>
            <person name="Martin-Duran J.M."/>
            <person name="Passamaneck Y.J."/>
            <person name="Martindale M.Q."/>
            <person name="Hejnol A."/>
        </authorList>
    </citation>
    <scope>NUCLEOTIDE SEQUENCE</scope>
</reference>
<dbReference type="GO" id="GO:0045944">
    <property type="term" value="P:positive regulation of transcription by RNA polymerase II"/>
    <property type="evidence" value="ECO:0007669"/>
    <property type="project" value="TreeGrafter"/>
</dbReference>
<feature type="domain" description="GATA-type" evidence="12">
    <location>
        <begin position="431"/>
        <end position="484"/>
    </location>
</feature>